<protein>
    <submittedName>
        <fullName evidence="3">Uncharacterized protein LOC127751376</fullName>
    </submittedName>
</protein>
<dbReference type="Proteomes" id="UP000504606">
    <property type="component" value="Unplaced"/>
</dbReference>
<sequence>MASTSPARCVAPCATPCTPRTPPPSPPQTPPPSPAPLVLPCVFPSPGLRTPGRPFNLDPELFQLEERQFEGACAWLEALRLANEAKKQEELERYWAEPIDYGLDIFYMNNNDD</sequence>
<keyword evidence="2" id="KW-1185">Reference proteome</keyword>
<evidence type="ECO:0000313" key="2">
    <source>
        <dbReference type="Proteomes" id="UP000504606"/>
    </source>
</evidence>
<feature type="compositionally biased region" description="Low complexity" evidence="1">
    <location>
        <begin position="1"/>
        <end position="18"/>
    </location>
</feature>
<evidence type="ECO:0000313" key="3">
    <source>
        <dbReference type="RefSeq" id="XP_052130816.1"/>
    </source>
</evidence>
<organism evidence="2 3">
    <name type="scientific">Frankliniella occidentalis</name>
    <name type="common">Western flower thrips</name>
    <name type="synonym">Euthrips occidentalis</name>
    <dbReference type="NCBI Taxonomy" id="133901"/>
    <lineage>
        <taxon>Eukaryota</taxon>
        <taxon>Metazoa</taxon>
        <taxon>Ecdysozoa</taxon>
        <taxon>Arthropoda</taxon>
        <taxon>Hexapoda</taxon>
        <taxon>Insecta</taxon>
        <taxon>Pterygota</taxon>
        <taxon>Neoptera</taxon>
        <taxon>Paraneoptera</taxon>
        <taxon>Thysanoptera</taxon>
        <taxon>Terebrantia</taxon>
        <taxon>Thripoidea</taxon>
        <taxon>Thripidae</taxon>
        <taxon>Frankliniella</taxon>
    </lineage>
</organism>
<dbReference type="GeneID" id="127751376"/>
<gene>
    <name evidence="3" type="primary">LOC127751376</name>
</gene>
<reference evidence="3" key="1">
    <citation type="submission" date="2025-08" db="UniProtKB">
        <authorList>
            <consortium name="RefSeq"/>
        </authorList>
    </citation>
    <scope>IDENTIFICATION</scope>
    <source>
        <tissue evidence="3">Whole organism</tissue>
    </source>
</reference>
<dbReference type="AlphaFoldDB" id="A0A9C6X7Q3"/>
<dbReference type="RefSeq" id="XP_052130816.1">
    <property type="nucleotide sequence ID" value="XM_052274856.1"/>
</dbReference>
<feature type="compositionally biased region" description="Pro residues" evidence="1">
    <location>
        <begin position="19"/>
        <end position="36"/>
    </location>
</feature>
<dbReference type="KEGG" id="foc:127751376"/>
<name>A0A9C6X7Q3_FRAOC</name>
<evidence type="ECO:0000256" key="1">
    <source>
        <dbReference type="SAM" id="MobiDB-lite"/>
    </source>
</evidence>
<proteinExistence type="predicted"/>
<feature type="region of interest" description="Disordered" evidence="1">
    <location>
        <begin position="1"/>
        <end position="36"/>
    </location>
</feature>
<accession>A0A9C6X7Q3</accession>